<feature type="domain" description="RNA polymerase subunit H/Rpb5 C-terminal" evidence="2">
    <location>
        <begin position="109"/>
        <end position="180"/>
    </location>
</feature>
<dbReference type="PANTHER" id="PTHR10535:SF0">
    <property type="entry name" value="DNA-DIRECTED RNA POLYMERASES I, II, AND III SUBUNIT RPABC1"/>
    <property type="match status" value="1"/>
</dbReference>
<dbReference type="GO" id="GO:0006362">
    <property type="term" value="P:transcription elongation by RNA polymerase I"/>
    <property type="evidence" value="ECO:0007669"/>
    <property type="project" value="TreeGrafter"/>
</dbReference>
<dbReference type="InterPro" id="IPR035913">
    <property type="entry name" value="RPB5-like_sf"/>
</dbReference>
<keyword evidence="1" id="KW-0804">Transcription</keyword>
<dbReference type="PANTHER" id="PTHR10535">
    <property type="entry name" value="DNA-DIRECTED RNA POLYMERASES I, II, AND III SUBUNIT RPABC1"/>
    <property type="match status" value="1"/>
</dbReference>
<dbReference type="GO" id="GO:0003677">
    <property type="term" value="F:DNA binding"/>
    <property type="evidence" value="ECO:0007669"/>
    <property type="project" value="InterPro"/>
</dbReference>
<dbReference type="Pfam" id="PF01191">
    <property type="entry name" value="RNA_pol_Rpb5_C"/>
    <property type="match status" value="1"/>
</dbReference>
<proteinExistence type="predicted"/>
<dbReference type="GO" id="GO:0006366">
    <property type="term" value="P:transcription by RNA polymerase II"/>
    <property type="evidence" value="ECO:0007669"/>
    <property type="project" value="TreeGrafter"/>
</dbReference>
<dbReference type="GO" id="GO:0042797">
    <property type="term" value="P:tRNA transcription by RNA polymerase III"/>
    <property type="evidence" value="ECO:0007669"/>
    <property type="project" value="TreeGrafter"/>
</dbReference>
<protein>
    <submittedName>
        <fullName evidence="3">RNA polymerase Rpb5</fullName>
    </submittedName>
</protein>
<evidence type="ECO:0000256" key="1">
    <source>
        <dbReference type="ARBA" id="ARBA00023163"/>
    </source>
</evidence>
<dbReference type="InterPro" id="IPR014381">
    <property type="entry name" value="Arch_Rpo5/euc_Rpb5"/>
</dbReference>
<dbReference type="EMBL" id="MN448274">
    <property type="protein sequence ID" value="QFG73878.1"/>
    <property type="molecule type" value="Genomic_DNA"/>
</dbReference>
<dbReference type="GO" id="GO:0003899">
    <property type="term" value="F:DNA-directed RNA polymerase activity"/>
    <property type="evidence" value="ECO:0007669"/>
    <property type="project" value="InterPro"/>
</dbReference>
<dbReference type="InterPro" id="IPR000783">
    <property type="entry name" value="RNA_pol_subH/Rpb5_C"/>
</dbReference>
<organism evidence="3">
    <name type="scientific">Megaviridae environmental sample</name>
    <dbReference type="NCBI Taxonomy" id="1737588"/>
    <lineage>
        <taxon>Viruses</taxon>
        <taxon>Varidnaviria</taxon>
        <taxon>Bamfordvirae</taxon>
        <taxon>Nucleocytoviricota</taxon>
        <taxon>Megaviricetes</taxon>
        <taxon>Imitervirales</taxon>
        <taxon>Mimiviridae</taxon>
        <taxon>environmental samples</taxon>
    </lineage>
</organism>
<accession>A0A5J6VJA3</accession>
<sequence length="192" mass="22179">MHYSEIPLILENIARMLGDRGIPNVMPPDEARDAFNEETFAADLGTHQVKFINKKVTTKKSNNLHHFLDEMIGKPNIVVVSNINSKTYASIRNEYIDTEIFFAKELLFHIMDCDIMSHHVVLSQAESAKVLEEYTKNKHNLPRILTTDRVARHYNMQINQICAIYRNSRVSGSSKCYRLVTRAPWDTLPNFE</sequence>
<name>A0A5J6VJA3_9VIRU</name>
<evidence type="ECO:0000313" key="3">
    <source>
        <dbReference type="EMBL" id="QFG73878.1"/>
    </source>
</evidence>
<reference evidence="3" key="1">
    <citation type="journal article" date="2019" name="Philos. Trans. R. Soc. Lond., B, Biol. Sci.">
        <title>Targeted metagenomic recovery of four divergent viruses reveals shared and distinctive characteristics of giant viruses of marine eukaryotes.</title>
        <authorList>
            <person name="Needham D.M."/>
            <person name="Poirier C."/>
            <person name="Hehenberger E."/>
            <person name="Jimenez V."/>
            <person name="Swalwell J.E."/>
            <person name="Santoro A.E."/>
            <person name="Worden A.Z."/>
        </authorList>
    </citation>
    <scope>NUCLEOTIDE SEQUENCE</scope>
    <source>
        <strain evidence="3">OPacV-662</strain>
    </source>
</reference>
<dbReference type="SUPFAM" id="SSF55287">
    <property type="entry name" value="RPB5-like RNA polymerase subunit"/>
    <property type="match status" value="1"/>
</dbReference>
<evidence type="ECO:0000259" key="2">
    <source>
        <dbReference type="Pfam" id="PF01191"/>
    </source>
</evidence>
<dbReference type="Gene3D" id="3.90.940.20">
    <property type="entry name" value="RPB5-like RNA polymerase subunit"/>
    <property type="match status" value="1"/>
</dbReference>